<protein>
    <submittedName>
        <fullName evidence="1">YqjF family protein</fullName>
    </submittedName>
</protein>
<dbReference type="Proteomes" id="UP001601976">
    <property type="component" value="Unassembled WGS sequence"/>
</dbReference>
<organism evidence="1 2">
    <name type="scientific">Streptomyces flavidovirens</name>
    <dbReference type="NCBI Taxonomy" id="67298"/>
    <lineage>
        <taxon>Bacteria</taxon>
        <taxon>Bacillati</taxon>
        <taxon>Actinomycetota</taxon>
        <taxon>Actinomycetes</taxon>
        <taxon>Kitasatosporales</taxon>
        <taxon>Streptomycetaceae</taxon>
        <taxon>Streptomyces</taxon>
    </lineage>
</organism>
<evidence type="ECO:0000313" key="2">
    <source>
        <dbReference type="Proteomes" id="UP001601976"/>
    </source>
</evidence>
<reference evidence="1 2" key="1">
    <citation type="submission" date="2024-10" db="EMBL/GenBank/DDBJ databases">
        <title>The Natural Products Discovery Center: Release of the First 8490 Sequenced Strains for Exploring Actinobacteria Biosynthetic Diversity.</title>
        <authorList>
            <person name="Kalkreuter E."/>
            <person name="Kautsar S.A."/>
            <person name="Yang D."/>
            <person name="Bader C.D."/>
            <person name="Teijaro C.N."/>
            <person name="Fluegel L."/>
            <person name="Davis C.M."/>
            <person name="Simpson J.R."/>
            <person name="Lauterbach L."/>
            <person name="Steele A.D."/>
            <person name="Gui C."/>
            <person name="Meng S."/>
            <person name="Li G."/>
            <person name="Viehrig K."/>
            <person name="Ye F."/>
            <person name="Su P."/>
            <person name="Kiefer A.F."/>
            <person name="Nichols A."/>
            <person name="Cepeda A.J."/>
            <person name="Yan W."/>
            <person name="Fan B."/>
            <person name="Jiang Y."/>
            <person name="Adhikari A."/>
            <person name="Zheng C.-J."/>
            <person name="Schuster L."/>
            <person name="Cowan T.M."/>
            <person name="Smanski M.J."/>
            <person name="Chevrette M.G."/>
            <person name="De Carvalho L.P.S."/>
            <person name="Shen B."/>
        </authorList>
    </citation>
    <scope>NUCLEOTIDE SEQUENCE [LARGE SCALE GENOMIC DNA]</scope>
    <source>
        <strain evidence="1 2">NPDC003029</strain>
    </source>
</reference>
<dbReference type="Pfam" id="PF09844">
    <property type="entry name" value="DUF2071"/>
    <property type="match status" value="1"/>
</dbReference>
<dbReference type="PANTHER" id="PTHR39186:SF1">
    <property type="entry name" value="DUF2071 DOMAIN-CONTAINING PROTEIN"/>
    <property type="match status" value="1"/>
</dbReference>
<accession>A0ABW6RK37</accession>
<sequence length="244" mass="27176">MGERVVSREAERHLRLLVMRADWLDQAFVHWPYRPADVQVLLPARLTVDTYDDTAWVTLTPFVMAEVRAAGLASPAPAVGRFLETNLRTYVRGPDGRRALWFLSIEVSCAAMLAARAVGLPYHSGSLTLRRDDGVYFYSGMRHGGGASYRLTVRRGEPLPAPSERDVWLTTRWHAFTRRAGLIWDTPVEHEPWNLHTGTVEGLAQSLTTAVGLPAPSGEPLVHVSPAVRQARIGVSRPRFRAGY</sequence>
<dbReference type="PANTHER" id="PTHR39186">
    <property type="entry name" value="DUF2071 FAMILY PROTEIN"/>
    <property type="match status" value="1"/>
</dbReference>
<evidence type="ECO:0000313" key="1">
    <source>
        <dbReference type="EMBL" id="MFF3341923.1"/>
    </source>
</evidence>
<dbReference type="InterPro" id="IPR023375">
    <property type="entry name" value="ADC_dom_sf"/>
</dbReference>
<keyword evidence="2" id="KW-1185">Reference proteome</keyword>
<dbReference type="InterPro" id="IPR018644">
    <property type="entry name" value="DUF2071"/>
</dbReference>
<dbReference type="SUPFAM" id="SSF160104">
    <property type="entry name" value="Acetoacetate decarboxylase-like"/>
    <property type="match status" value="1"/>
</dbReference>
<proteinExistence type="predicted"/>
<name>A0ABW6RK37_9ACTN</name>
<dbReference type="RefSeq" id="WP_387896892.1">
    <property type="nucleotide sequence ID" value="NZ_JBIAPK010000008.1"/>
</dbReference>
<gene>
    <name evidence="1" type="ORF">ACFYWW_24870</name>
</gene>
<dbReference type="EMBL" id="JBIAPK010000008">
    <property type="protein sequence ID" value="MFF3341923.1"/>
    <property type="molecule type" value="Genomic_DNA"/>
</dbReference>
<comment type="caution">
    <text evidence="1">The sequence shown here is derived from an EMBL/GenBank/DDBJ whole genome shotgun (WGS) entry which is preliminary data.</text>
</comment>